<keyword evidence="1 5" id="KW-0808">Transferase</keyword>
<dbReference type="RefSeq" id="WP_331208155.1">
    <property type="nucleotide sequence ID" value="NZ_JAZGQL010000008.1"/>
</dbReference>
<keyword evidence="6" id="KW-1185">Reference proteome</keyword>
<dbReference type="InterPro" id="IPR000182">
    <property type="entry name" value="GNAT_dom"/>
</dbReference>
<evidence type="ECO:0000256" key="2">
    <source>
        <dbReference type="ARBA" id="ARBA00023315"/>
    </source>
</evidence>
<feature type="domain" description="N-acetyltransferase" evidence="4">
    <location>
        <begin position="2"/>
        <end position="170"/>
    </location>
</feature>
<dbReference type="EC" id="2.3.1.-" evidence="5"/>
<dbReference type="Gene3D" id="3.40.630.30">
    <property type="match status" value="1"/>
</dbReference>
<evidence type="ECO:0000256" key="1">
    <source>
        <dbReference type="ARBA" id="ARBA00022679"/>
    </source>
</evidence>
<sequence>MIRIRPAGVDDADALAEAYVANREFLAPWEPVRPESFFTPAGQRARLRQATLERENGTGYGCVIELDGQICGTVTLSAILRGPAQSANLGYWVAESVNGRGVATRAVGLILDVAFGELDLHQVMAGTLLHNTGSQRVLGRNGFDRIGVAREHVEIAGKWQDHILFQRLTDR</sequence>
<dbReference type="InterPro" id="IPR016181">
    <property type="entry name" value="Acyl_CoA_acyltransferase"/>
</dbReference>
<dbReference type="SUPFAM" id="SSF55729">
    <property type="entry name" value="Acyl-CoA N-acyltransferases (Nat)"/>
    <property type="match status" value="1"/>
</dbReference>
<comment type="caution">
    <text evidence="5">The sequence shown here is derived from an EMBL/GenBank/DDBJ whole genome shotgun (WGS) entry which is preliminary data.</text>
</comment>
<dbReference type="InterPro" id="IPR051531">
    <property type="entry name" value="N-acetyltransferase"/>
</dbReference>
<dbReference type="PANTHER" id="PTHR43792:SF8">
    <property type="entry name" value="[RIBOSOMAL PROTEIN US5]-ALANINE N-ACETYLTRANSFERASE"/>
    <property type="match status" value="1"/>
</dbReference>
<gene>
    <name evidence="5" type="ORF">V1634_13670</name>
</gene>
<dbReference type="GO" id="GO:0016746">
    <property type="term" value="F:acyltransferase activity"/>
    <property type="evidence" value="ECO:0007669"/>
    <property type="project" value="UniProtKB-KW"/>
</dbReference>
<evidence type="ECO:0000313" key="6">
    <source>
        <dbReference type="Proteomes" id="UP001339911"/>
    </source>
</evidence>
<name>A0ABU7SD68_9ACTN</name>
<dbReference type="PROSITE" id="PS51186">
    <property type="entry name" value="GNAT"/>
    <property type="match status" value="1"/>
</dbReference>
<evidence type="ECO:0000256" key="3">
    <source>
        <dbReference type="ARBA" id="ARBA00038502"/>
    </source>
</evidence>
<evidence type="ECO:0000259" key="4">
    <source>
        <dbReference type="PROSITE" id="PS51186"/>
    </source>
</evidence>
<proteinExistence type="inferred from homology"/>
<keyword evidence="2 5" id="KW-0012">Acyltransferase</keyword>
<organism evidence="5 6">
    <name type="scientific">Plantactinospora veratri</name>
    <dbReference type="NCBI Taxonomy" id="1436122"/>
    <lineage>
        <taxon>Bacteria</taxon>
        <taxon>Bacillati</taxon>
        <taxon>Actinomycetota</taxon>
        <taxon>Actinomycetes</taxon>
        <taxon>Micromonosporales</taxon>
        <taxon>Micromonosporaceae</taxon>
        <taxon>Plantactinospora</taxon>
    </lineage>
</organism>
<dbReference type="Proteomes" id="UP001339911">
    <property type="component" value="Unassembled WGS sequence"/>
</dbReference>
<dbReference type="Pfam" id="PF13302">
    <property type="entry name" value="Acetyltransf_3"/>
    <property type="match status" value="1"/>
</dbReference>
<dbReference type="PANTHER" id="PTHR43792">
    <property type="entry name" value="GNAT FAMILY, PUTATIVE (AFU_ORTHOLOGUE AFUA_3G00765)-RELATED-RELATED"/>
    <property type="match status" value="1"/>
</dbReference>
<reference evidence="5 6" key="1">
    <citation type="submission" date="2024-01" db="EMBL/GenBank/DDBJ databases">
        <title>Genome insights into Plantactinospora veratri sp. nov.</title>
        <authorList>
            <person name="Wang L."/>
        </authorList>
    </citation>
    <scope>NUCLEOTIDE SEQUENCE [LARGE SCALE GENOMIC DNA]</scope>
    <source>
        <strain evidence="5 6">NEAU-FHS4</strain>
    </source>
</reference>
<comment type="similarity">
    <text evidence="3">Belongs to the acetyltransferase family. RimJ subfamily.</text>
</comment>
<accession>A0ABU7SD68</accession>
<dbReference type="EMBL" id="JAZGQL010000008">
    <property type="protein sequence ID" value="MEE6307871.1"/>
    <property type="molecule type" value="Genomic_DNA"/>
</dbReference>
<protein>
    <submittedName>
        <fullName evidence="5">GNAT family N-acetyltransferase</fullName>
        <ecNumber evidence="5">2.3.1.-</ecNumber>
    </submittedName>
</protein>
<evidence type="ECO:0000313" key="5">
    <source>
        <dbReference type="EMBL" id="MEE6307871.1"/>
    </source>
</evidence>